<feature type="domain" description="Helicase ATP-binding" evidence="6">
    <location>
        <begin position="297"/>
        <end position="577"/>
    </location>
</feature>
<gene>
    <name evidence="7" type="ORF">ASU33_14450</name>
</gene>
<dbReference type="PROSITE" id="PS51193">
    <property type="entry name" value="HELICASE_ATP_BIND_2"/>
    <property type="match status" value="1"/>
</dbReference>
<dbReference type="Proteomes" id="UP000054223">
    <property type="component" value="Unassembled WGS sequence"/>
</dbReference>
<keyword evidence="8" id="KW-1185">Reference proteome</keyword>
<evidence type="ECO:0000256" key="3">
    <source>
        <dbReference type="ARBA" id="ARBA00022840"/>
    </source>
</evidence>
<dbReference type="InterPro" id="IPR014013">
    <property type="entry name" value="Helic_SF1/SF2_ATP-bd_DinG/Rad3"/>
</dbReference>
<keyword evidence="3" id="KW-0067">ATP-binding</keyword>
<dbReference type="PANTHER" id="PTHR11472">
    <property type="entry name" value="DNA REPAIR DEAD HELICASE RAD3/XP-D SUBFAMILY MEMBER"/>
    <property type="match status" value="1"/>
</dbReference>
<evidence type="ECO:0000313" key="7">
    <source>
        <dbReference type="EMBL" id="KUG07535.1"/>
    </source>
</evidence>
<evidence type="ECO:0000256" key="5">
    <source>
        <dbReference type="SAM" id="MobiDB-lite"/>
    </source>
</evidence>
<evidence type="ECO:0000256" key="4">
    <source>
        <dbReference type="ARBA" id="ARBA00038058"/>
    </source>
</evidence>
<protein>
    <recommendedName>
        <fullName evidence="6">Helicase ATP-binding domain-containing protein</fullName>
    </recommendedName>
</protein>
<keyword evidence="2" id="KW-0378">Hydrolase</keyword>
<evidence type="ECO:0000256" key="1">
    <source>
        <dbReference type="ARBA" id="ARBA00022741"/>
    </source>
</evidence>
<dbReference type="Pfam" id="PF13307">
    <property type="entry name" value="Helicase_C_2"/>
    <property type="match status" value="1"/>
</dbReference>
<name>A0A9X0HKE2_SOLP1</name>
<sequence>MFATGAYRPDTKHGLLHLGVLPLEPGAKVQQWLLNPERDYSAAVSTASGVANARAKEAPTWPEVAEEAQAALGAFDALLIMDRAGQPSPERLWLEQHVLAGMTKPPMCVGLDELLAFFLPNEVLDDADELLEKLVVQDKAVSEKLGYAKRNDDGAVPQLPFLLHAMRRAVRRVLESLLQPQGQNGQQWLPGYTLLDAVISLAPRRPELRAFRLLKALAQQPDCCDDTARRANPNAPNRLPLPPPQPAWPQLEQMALLLNNYLARWRDKADDSAAPELGLGDVSEQQVEEAFEQLAKRMSSGKSTFQPRPQQLEYARFIARAVGSHGAYTIEAGTGTGKTFGYLVPSLEYLRHAPEALVVVATSTKNLQEQMRQGELPALLREADGRRTARYKAIRTATLKGKNCYLCVEALGRAFDDCLGRGAEWPAALAWFYLALRLRDTEGEIEGIARPLSAHPQLGPALRQLLRRVTADRACRHGALPGRKACVYPAHRLRAEQANLLIVNHHKLALLPPKVVERATVCIIDEADRFPDNFRSALARSLDARELHDELLEPLLHGQPMANRNARQTAEESEAPAKALRRSEPFLNQLRERLRDEEEALWRQVPVADQPGPDDASRAAYEAIEEARLEELGAKVALLEQVAELMRETPAALDARQTADAAWMRYAIEAAPYRRRQAVRTALHALTEAAVPLHESLAALGAVSSQFQSKGGRAAALPFPLGETHWHDNVRVEQPGRAPLARPFHRELVAALPPLSAPLKTSAKHLGQVRRHLAVALNINLTEDEDGAPISDDEDSGARNYDERLCRRTERFAEIAEGQADVLERLLEEFPCREFVPVVVREAEANGLGWQLVRQPYALWPYLGATPDPETGEPLQQAPDETSEEYTKRLLAARAALRRMSGEPATTLFDQFRTVVFTSATLYVDNHLGYFRQLLDMRVPFAAEQRILPIFDYDNPKAEPVLGGVPTYLPMFRASAPPQERRAWCEAQLRTLLPLLITLEGRTLVLFTSNEEMRYAADWLEPRLAEHDIELLMQNGASQWEIRRFRRVEQTVLLGVDRMWTGVDFAGPTLSQVVVWRLPFPSLGEPLISHRKRYEADETFWGQFYRPAARLKLRQGFGRLVRRQRDRGAFIILDRRVAAAFYADVLSEFELKDFQHFSSPERLLEQTTGPLLHLLRLGEDFKRRELSVEQLLELSRGWYPELA</sequence>
<dbReference type="GO" id="GO:0003678">
    <property type="term" value="F:DNA helicase activity"/>
    <property type="evidence" value="ECO:0007669"/>
    <property type="project" value="TreeGrafter"/>
</dbReference>
<dbReference type="AlphaFoldDB" id="A0A9X0HKE2"/>
<dbReference type="InterPro" id="IPR027417">
    <property type="entry name" value="P-loop_NTPase"/>
</dbReference>
<comment type="similarity">
    <text evidence="4">Belongs to the helicase family. DinG subfamily.</text>
</comment>
<dbReference type="EMBL" id="LNAL01000007">
    <property type="protein sequence ID" value="KUG07535.1"/>
    <property type="molecule type" value="Genomic_DNA"/>
</dbReference>
<dbReference type="GO" id="GO:0006281">
    <property type="term" value="P:DNA repair"/>
    <property type="evidence" value="ECO:0007669"/>
    <property type="project" value="TreeGrafter"/>
</dbReference>
<comment type="caution">
    <text evidence="7">The sequence shown here is derived from an EMBL/GenBank/DDBJ whole genome shotgun (WGS) entry which is preliminary data.</text>
</comment>
<dbReference type="GO" id="GO:0016818">
    <property type="term" value="F:hydrolase activity, acting on acid anhydrides, in phosphorus-containing anhydrides"/>
    <property type="evidence" value="ECO:0007669"/>
    <property type="project" value="InterPro"/>
</dbReference>
<dbReference type="GO" id="GO:0003676">
    <property type="term" value="F:nucleic acid binding"/>
    <property type="evidence" value="ECO:0007669"/>
    <property type="project" value="InterPro"/>
</dbReference>
<dbReference type="SMART" id="SM00491">
    <property type="entry name" value="HELICc2"/>
    <property type="match status" value="1"/>
</dbReference>
<dbReference type="PANTHER" id="PTHR11472:SF34">
    <property type="entry name" value="REGULATOR OF TELOMERE ELONGATION HELICASE 1"/>
    <property type="match status" value="1"/>
</dbReference>
<reference evidence="7 8" key="1">
    <citation type="submission" date="2015-11" db="EMBL/GenBank/DDBJ databases">
        <title>Solirubrum puertoriconensis gen. nov. an environmental bacteria isolated in Puerto Rico.</title>
        <authorList>
            <person name="Cuebas-Irizarry M.F."/>
            <person name="Montalvo-Rodriguez R."/>
        </authorList>
    </citation>
    <scope>NUCLEOTIDE SEQUENCE [LARGE SCALE GENOMIC DNA]</scope>
    <source>
        <strain evidence="7 8">MC1A</strain>
    </source>
</reference>
<dbReference type="GO" id="GO:0005524">
    <property type="term" value="F:ATP binding"/>
    <property type="evidence" value="ECO:0007669"/>
    <property type="project" value="UniProtKB-KW"/>
</dbReference>
<accession>A0A9X0HKE2</accession>
<dbReference type="InterPro" id="IPR014001">
    <property type="entry name" value="Helicase_ATP-bd"/>
</dbReference>
<dbReference type="Gene3D" id="3.40.50.300">
    <property type="entry name" value="P-loop containing nucleotide triphosphate hydrolases"/>
    <property type="match status" value="2"/>
</dbReference>
<keyword evidence="1" id="KW-0547">Nucleotide-binding</keyword>
<evidence type="ECO:0000256" key="2">
    <source>
        <dbReference type="ARBA" id="ARBA00022801"/>
    </source>
</evidence>
<evidence type="ECO:0000313" key="8">
    <source>
        <dbReference type="Proteomes" id="UP000054223"/>
    </source>
</evidence>
<proteinExistence type="inferred from homology"/>
<dbReference type="InterPro" id="IPR045028">
    <property type="entry name" value="DinG/Rad3-like"/>
</dbReference>
<evidence type="ECO:0000259" key="6">
    <source>
        <dbReference type="PROSITE" id="PS51193"/>
    </source>
</evidence>
<dbReference type="SMART" id="SM00487">
    <property type="entry name" value="DEXDc"/>
    <property type="match status" value="1"/>
</dbReference>
<dbReference type="InterPro" id="IPR006555">
    <property type="entry name" value="ATP-dep_Helicase_C"/>
</dbReference>
<organism evidence="7 8">
    <name type="scientific">Solirubrum puertoriconensis</name>
    <dbReference type="NCBI Taxonomy" id="1751427"/>
    <lineage>
        <taxon>Bacteria</taxon>
        <taxon>Pseudomonadati</taxon>
        <taxon>Bacteroidota</taxon>
        <taxon>Cytophagia</taxon>
        <taxon>Cytophagales</taxon>
    </lineage>
</organism>
<dbReference type="SUPFAM" id="SSF52540">
    <property type="entry name" value="P-loop containing nucleoside triphosphate hydrolases"/>
    <property type="match status" value="1"/>
</dbReference>
<feature type="region of interest" description="Disordered" evidence="5">
    <location>
        <begin position="558"/>
        <end position="582"/>
    </location>
</feature>